<evidence type="ECO:0000313" key="2">
    <source>
        <dbReference type="EMBL" id="MFC5410723.1"/>
    </source>
</evidence>
<feature type="signal peptide" evidence="1">
    <location>
        <begin position="1"/>
        <end position="19"/>
    </location>
</feature>
<protein>
    <submittedName>
        <fullName evidence="2">Conjugative transposon protein TraN</fullName>
    </submittedName>
</protein>
<keyword evidence="1" id="KW-0732">Signal</keyword>
<sequence length="286" mass="31707">MKQLFLITFFLLSAVSSWAQIAYTRTLDQTAFQSSYNIAVTANKTTHLIFPYEIKYADLGSKELVGEAVGNAGNVFRVKAAGRSLMESNLTIITADGRLFSFLVNYEEVPQVLTYDLTKLGAASLAPKSARVSTGSNARLADQLNGLGELAMSSKRRIKHIGTQQQGVNLHLKNILYREDVMFLVLGLDNDSKMDFDLDFLHVFVTQAKKSGESSTSQDMSIEPIKVFDADVTTVPHRKEITKVIAINRMTLEKDRRLMVQVNEKQGGRMLTLPIGTEELAAARPL</sequence>
<name>A0ABW0IDD6_9BACT</name>
<dbReference type="Pfam" id="PF13595">
    <property type="entry name" value="DUF4138"/>
    <property type="match status" value="1"/>
</dbReference>
<proteinExistence type="predicted"/>
<dbReference type="InterPro" id="IPR022298">
    <property type="entry name" value="Conjug_transposon_TraN"/>
</dbReference>
<accession>A0ABW0IDD6</accession>
<evidence type="ECO:0000256" key="1">
    <source>
        <dbReference type="SAM" id="SignalP"/>
    </source>
</evidence>
<comment type="caution">
    <text evidence="2">The sequence shown here is derived from an EMBL/GenBank/DDBJ whole genome shotgun (WGS) entry which is preliminary data.</text>
</comment>
<dbReference type="NCBIfam" id="TIGR03780">
    <property type="entry name" value="Bac_Flav_CT_N"/>
    <property type="match status" value="1"/>
</dbReference>
<reference evidence="3" key="1">
    <citation type="journal article" date="2019" name="Int. J. Syst. Evol. Microbiol.">
        <title>The Global Catalogue of Microorganisms (GCM) 10K type strain sequencing project: providing services to taxonomists for standard genome sequencing and annotation.</title>
        <authorList>
            <consortium name="The Broad Institute Genomics Platform"/>
            <consortium name="The Broad Institute Genome Sequencing Center for Infectious Disease"/>
            <person name="Wu L."/>
            <person name="Ma J."/>
        </authorList>
    </citation>
    <scope>NUCLEOTIDE SEQUENCE [LARGE SCALE GENOMIC DNA]</scope>
    <source>
        <strain evidence="3">CCUG 55250</strain>
    </source>
</reference>
<dbReference type="EMBL" id="JBHSMA010000004">
    <property type="protein sequence ID" value="MFC5410723.1"/>
    <property type="molecule type" value="Genomic_DNA"/>
</dbReference>
<keyword evidence="3" id="KW-1185">Reference proteome</keyword>
<feature type="chain" id="PRO_5045967421" evidence="1">
    <location>
        <begin position="20"/>
        <end position="286"/>
    </location>
</feature>
<gene>
    <name evidence="2" type="primary">traN</name>
    <name evidence="2" type="ORF">ACFPMF_15480</name>
</gene>
<dbReference type="Proteomes" id="UP001596106">
    <property type="component" value="Unassembled WGS sequence"/>
</dbReference>
<evidence type="ECO:0000313" key="3">
    <source>
        <dbReference type="Proteomes" id="UP001596106"/>
    </source>
</evidence>
<dbReference type="RefSeq" id="WP_379846678.1">
    <property type="nucleotide sequence ID" value="NZ_JBHSMA010000004.1"/>
</dbReference>
<organism evidence="2 3">
    <name type="scientific">Larkinella bovis</name>
    <dbReference type="NCBI Taxonomy" id="683041"/>
    <lineage>
        <taxon>Bacteria</taxon>
        <taxon>Pseudomonadati</taxon>
        <taxon>Bacteroidota</taxon>
        <taxon>Cytophagia</taxon>
        <taxon>Cytophagales</taxon>
        <taxon>Spirosomataceae</taxon>
        <taxon>Larkinella</taxon>
    </lineage>
</organism>